<feature type="domain" description="RRM" evidence="15">
    <location>
        <begin position="154"/>
        <end position="229"/>
    </location>
</feature>
<evidence type="ECO:0000256" key="7">
    <source>
        <dbReference type="ARBA" id="ARBA00022801"/>
    </source>
</evidence>
<keyword evidence="17" id="KW-1185">Reference proteome</keyword>
<comment type="subcellular location">
    <subcellularLocation>
        <location evidence="1">Nucleus</location>
    </subcellularLocation>
    <subcellularLocation>
        <location evidence="2">Secreted</location>
        <location evidence="2">Cell wall</location>
    </subcellularLocation>
</comment>
<proteinExistence type="inferred from homology"/>
<name>A0AAE1WRL3_9LAMI</name>
<dbReference type="InterPro" id="IPR012677">
    <property type="entry name" value="Nucleotide-bd_a/b_plait_sf"/>
</dbReference>
<keyword evidence="7 13" id="KW-0378">Hydrolase</keyword>
<reference evidence="16" key="2">
    <citation type="journal article" date="2024" name="Plant">
        <title>Genomic evolution and insights into agronomic trait innovations of Sesamum species.</title>
        <authorList>
            <person name="Miao H."/>
            <person name="Wang L."/>
            <person name="Qu L."/>
            <person name="Liu H."/>
            <person name="Sun Y."/>
            <person name="Le M."/>
            <person name="Wang Q."/>
            <person name="Wei S."/>
            <person name="Zheng Y."/>
            <person name="Lin W."/>
            <person name="Duan Y."/>
            <person name="Cao H."/>
            <person name="Xiong S."/>
            <person name="Wang X."/>
            <person name="Wei L."/>
            <person name="Li C."/>
            <person name="Ma Q."/>
            <person name="Ju M."/>
            <person name="Zhao R."/>
            <person name="Li G."/>
            <person name="Mu C."/>
            <person name="Tian Q."/>
            <person name="Mei H."/>
            <person name="Zhang T."/>
            <person name="Gao T."/>
            <person name="Zhang H."/>
        </authorList>
    </citation>
    <scope>NUCLEOTIDE SEQUENCE</scope>
    <source>
        <strain evidence="16">K16</strain>
    </source>
</reference>
<keyword evidence="6" id="KW-0677">Repeat</keyword>
<dbReference type="CDD" id="cd12460">
    <property type="entry name" value="RRM2_CID8_like"/>
    <property type="match status" value="1"/>
</dbReference>
<keyword evidence="10" id="KW-0961">Cell wall biogenesis/degradation</keyword>
<dbReference type="GO" id="GO:0005634">
    <property type="term" value="C:nucleus"/>
    <property type="evidence" value="ECO:0007669"/>
    <property type="project" value="UniProtKB-SubCell"/>
</dbReference>
<dbReference type="Pfam" id="PF00076">
    <property type="entry name" value="RRM_1"/>
    <property type="match status" value="2"/>
</dbReference>
<dbReference type="PROSITE" id="PS00502">
    <property type="entry name" value="POLYGALACTURONASE"/>
    <property type="match status" value="1"/>
</dbReference>
<organism evidence="16 17">
    <name type="scientific">Sesamum angolense</name>
    <dbReference type="NCBI Taxonomy" id="2727404"/>
    <lineage>
        <taxon>Eukaryota</taxon>
        <taxon>Viridiplantae</taxon>
        <taxon>Streptophyta</taxon>
        <taxon>Embryophyta</taxon>
        <taxon>Tracheophyta</taxon>
        <taxon>Spermatophyta</taxon>
        <taxon>Magnoliopsida</taxon>
        <taxon>eudicotyledons</taxon>
        <taxon>Gunneridae</taxon>
        <taxon>Pentapetalae</taxon>
        <taxon>asterids</taxon>
        <taxon>lamiids</taxon>
        <taxon>Lamiales</taxon>
        <taxon>Pedaliaceae</taxon>
        <taxon>Sesamum</taxon>
    </lineage>
</organism>
<feature type="compositionally biased region" description="Basic and acidic residues" evidence="14">
    <location>
        <begin position="49"/>
        <end position="63"/>
    </location>
</feature>
<evidence type="ECO:0000256" key="3">
    <source>
        <dbReference type="ARBA" id="ARBA00008834"/>
    </source>
</evidence>
<comment type="caution">
    <text evidence="16">The sequence shown here is derived from an EMBL/GenBank/DDBJ whole genome shotgun (WGS) entry which is preliminary data.</text>
</comment>
<evidence type="ECO:0000256" key="11">
    <source>
        <dbReference type="PROSITE-ProRule" id="PRU00176"/>
    </source>
</evidence>
<dbReference type="Pfam" id="PF00295">
    <property type="entry name" value="Glyco_hydro_28"/>
    <property type="match status" value="1"/>
</dbReference>
<evidence type="ECO:0000313" key="17">
    <source>
        <dbReference type="Proteomes" id="UP001289374"/>
    </source>
</evidence>
<dbReference type="Gene3D" id="2.160.20.10">
    <property type="entry name" value="Single-stranded right-handed beta-helix, Pectin lyase-like"/>
    <property type="match status" value="1"/>
</dbReference>
<keyword evidence="4" id="KW-0134">Cell wall</keyword>
<evidence type="ECO:0000256" key="13">
    <source>
        <dbReference type="RuleBase" id="RU361169"/>
    </source>
</evidence>
<dbReference type="Pfam" id="PF07145">
    <property type="entry name" value="PAM2"/>
    <property type="match status" value="1"/>
</dbReference>
<dbReference type="Proteomes" id="UP001289374">
    <property type="component" value="Unassembled WGS sequence"/>
</dbReference>
<dbReference type="InterPro" id="IPR035979">
    <property type="entry name" value="RBD_domain_sf"/>
</dbReference>
<dbReference type="GO" id="GO:0005975">
    <property type="term" value="P:carbohydrate metabolic process"/>
    <property type="evidence" value="ECO:0007669"/>
    <property type="project" value="InterPro"/>
</dbReference>
<evidence type="ECO:0000256" key="2">
    <source>
        <dbReference type="ARBA" id="ARBA00004191"/>
    </source>
</evidence>
<dbReference type="InterPro" id="IPR009818">
    <property type="entry name" value="PAM2_motif"/>
</dbReference>
<dbReference type="InterPro" id="IPR034825">
    <property type="entry name" value="CID8-like_RRM2"/>
</dbReference>
<dbReference type="GO" id="GO:0004650">
    <property type="term" value="F:polygalacturonase activity"/>
    <property type="evidence" value="ECO:0007669"/>
    <property type="project" value="InterPro"/>
</dbReference>
<dbReference type="InterPro" id="IPR012334">
    <property type="entry name" value="Pectin_lyas_fold"/>
</dbReference>
<feature type="active site" evidence="12">
    <location>
        <position position="641"/>
    </location>
</feature>
<dbReference type="FunFam" id="3.30.70.330:FF:000665">
    <property type="entry name" value="Polyadenylate-binding protein-interacting protein 10"/>
    <property type="match status" value="1"/>
</dbReference>
<keyword evidence="9 13" id="KW-0326">Glycosidase</keyword>
<feature type="compositionally biased region" description="Polar residues" evidence="14">
    <location>
        <begin position="27"/>
        <end position="36"/>
    </location>
</feature>
<dbReference type="AlphaFoldDB" id="A0AAE1WRL3"/>
<accession>A0AAE1WRL3</accession>
<keyword evidence="8" id="KW-0539">Nucleus</keyword>
<evidence type="ECO:0000256" key="1">
    <source>
        <dbReference type="ARBA" id="ARBA00004123"/>
    </source>
</evidence>
<dbReference type="EMBL" id="JACGWL010000007">
    <property type="protein sequence ID" value="KAK4398245.1"/>
    <property type="molecule type" value="Genomic_DNA"/>
</dbReference>
<evidence type="ECO:0000256" key="10">
    <source>
        <dbReference type="ARBA" id="ARBA00023316"/>
    </source>
</evidence>
<dbReference type="SMART" id="SM00710">
    <property type="entry name" value="PbH1"/>
    <property type="match status" value="3"/>
</dbReference>
<protein>
    <submittedName>
        <fullName evidence="16">Polyadenylate-binding protein-interacting protein 9</fullName>
    </submittedName>
</protein>
<gene>
    <name evidence="16" type="ORF">Sango_1300000</name>
</gene>
<evidence type="ECO:0000259" key="15">
    <source>
        <dbReference type="PROSITE" id="PS50102"/>
    </source>
</evidence>
<sequence>MAAGAEVSGEAAVLGMESPAAVVEPSSPKNTIPTSEKNLEKYDNSNTEKAGETDVADGVKDSDLNSNSGSKSELEMKELVDMWKKLKLNPLAKEFVPSSQYQGQMGAFNFVPINKNLGNDGFPNHQRRRNNYNQGRKRMNGRAFRAQREDSIRRTVYVSDIDHNITEEQLAALFSAYGQVVDCRVCGDPHSRLRFAFVEFADEYSARASLSLYGTLLGFSPVKVLPSKTAILPVNPTFLPRSEDEREMCARTVYCTNIDKKVSQADVKNFFETRCGEVSRLRLLGDQMHSTRIAFVEFFMAESAILALDCCGELLGSQRIRVSPSKTPVRPRVSRPGAQLGARPPVTSVFLADVAFYGIAFTIPSPYIGHIALQHSQIILLLNNNNRLSTMNSTVVLAILSLFILPVLCRSHGPKVFSVLRYGAVADNKTDNTKAFKRAWVAACRWRGKSRVLIPPGSYYLASLILRGPCNGPKQFVIKGVLTAPTKPALFFIDHWITFQHINKLKIYGGGTLDGQVPAAWPTTIATLDLASLFLSDLVVIFCKYEQSLRLDFVNDSKISNIKSINSKNFHFNVFSCYRLNFSRVTISAPGDSPNTDGIHVGGSGDVGIDTADIATGDDCISIGPGNQRIRISNVVCGPGHGISVGSLGRSDREEGVSGVSVVNCTFRGTLNGVQIKTWPDPEAAGGFASDFMYDNIVWRMWTIPSSSISSIAPTTYAIHRDRQRFE</sequence>
<dbReference type="GO" id="GO:0071555">
    <property type="term" value="P:cell wall organization"/>
    <property type="evidence" value="ECO:0007669"/>
    <property type="project" value="UniProtKB-KW"/>
</dbReference>
<keyword evidence="11" id="KW-0694">RNA-binding</keyword>
<dbReference type="InterPro" id="IPR011050">
    <property type="entry name" value="Pectin_lyase_fold/virulence"/>
</dbReference>
<dbReference type="Gene3D" id="3.30.70.330">
    <property type="match status" value="2"/>
</dbReference>
<dbReference type="SUPFAM" id="SSF51126">
    <property type="entry name" value="Pectin lyase-like"/>
    <property type="match status" value="1"/>
</dbReference>
<evidence type="ECO:0000256" key="12">
    <source>
        <dbReference type="PROSITE-ProRule" id="PRU10052"/>
    </source>
</evidence>
<dbReference type="PANTHER" id="PTHR31375">
    <property type="match status" value="1"/>
</dbReference>
<dbReference type="InterPro" id="IPR000504">
    <property type="entry name" value="RRM_dom"/>
</dbReference>
<feature type="compositionally biased region" description="Low complexity" evidence="14">
    <location>
        <begin position="1"/>
        <end position="13"/>
    </location>
</feature>
<evidence type="ECO:0000256" key="4">
    <source>
        <dbReference type="ARBA" id="ARBA00022512"/>
    </source>
</evidence>
<dbReference type="PROSITE" id="PS50102">
    <property type="entry name" value="RRM"/>
    <property type="match status" value="2"/>
</dbReference>
<evidence type="ECO:0000256" key="6">
    <source>
        <dbReference type="ARBA" id="ARBA00022737"/>
    </source>
</evidence>
<dbReference type="SUPFAM" id="SSF54928">
    <property type="entry name" value="RNA-binding domain, RBD"/>
    <property type="match status" value="2"/>
</dbReference>
<evidence type="ECO:0000313" key="16">
    <source>
        <dbReference type="EMBL" id="KAK4398245.1"/>
    </source>
</evidence>
<evidence type="ECO:0000256" key="8">
    <source>
        <dbReference type="ARBA" id="ARBA00023242"/>
    </source>
</evidence>
<dbReference type="InterPro" id="IPR006626">
    <property type="entry name" value="PbH1"/>
</dbReference>
<evidence type="ECO:0000256" key="5">
    <source>
        <dbReference type="ARBA" id="ARBA00022525"/>
    </source>
</evidence>
<keyword evidence="5" id="KW-0964">Secreted</keyword>
<dbReference type="FunFam" id="3.30.70.330:FF:000530">
    <property type="entry name" value="Polyadenylate-binding protein-interacting protein 11"/>
    <property type="match status" value="1"/>
</dbReference>
<dbReference type="InterPro" id="IPR000743">
    <property type="entry name" value="Glyco_hydro_28"/>
</dbReference>
<reference evidence="16" key="1">
    <citation type="submission" date="2020-06" db="EMBL/GenBank/DDBJ databases">
        <authorList>
            <person name="Li T."/>
            <person name="Hu X."/>
            <person name="Zhang T."/>
            <person name="Song X."/>
            <person name="Zhang H."/>
            <person name="Dai N."/>
            <person name="Sheng W."/>
            <person name="Hou X."/>
            <person name="Wei L."/>
        </authorList>
    </citation>
    <scope>NUCLEOTIDE SEQUENCE</scope>
    <source>
        <strain evidence="16">K16</strain>
        <tissue evidence="16">Leaf</tissue>
    </source>
</reference>
<feature type="domain" description="RRM" evidence="15">
    <location>
        <begin position="251"/>
        <end position="327"/>
    </location>
</feature>
<dbReference type="GO" id="GO:0003729">
    <property type="term" value="F:mRNA binding"/>
    <property type="evidence" value="ECO:0007669"/>
    <property type="project" value="UniProtKB-ARBA"/>
</dbReference>
<comment type="similarity">
    <text evidence="3 13">Belongs to the glycosyl hydrolase 28 family.</text>
</comment>
<evidence type="ECO:0000256" key="14">
    <source>
        <dbReference type="SAM" id="MobiDB-lite"/>
    </source>
</evidence>
<feature type="region of interest" description="Disordered" evidence="14">
    <location>
        <begin position="1"/>
        <end position="72"/>
    </location>
</feature>
<dbReference type="SMART" id="SM00360">
    <property type="entry name" value="RRM"/>
    <property type="match status" value="2"/>
</dbReference>
<evidence type="ECO:0000256" key="9">
    <source>
        <dbReference type="ARBA" id="ARBA00023295"/>
    </source>
</evidence>